<evidence type="ECO:0000256" key="2">
    <source>
        <dbReference type="ARBA" id="ARBA00004651"/>
    </source>
</evidence>
<comment type="caution">
    <text evidence="14">The sequence shown here is derived from an EMBL/GenBank/DDBJ whole genome shotgun (WGS) entry which is preliminary data.</text>
</comment>
<evidence type="ECO:0000256" key="11">
    <source>
        <dbReference type="ARBA" id="ARBA00023049"/>
    </source>
</evidence>
<keyword evidence="8" id="KW-0378">Hydrolase</keyword>
<feature type="transmembrane region" description="Helical" evidence="13">
    <location>
        <begin position="182"/>
        <end position="204"/>
    </location>
</feature>
<keyword evidence="7" id="KW-0479">Metal-binding</keyword>
<dbReference type="PANTHER" id="PTHR35864">
    <property type="entry name" value="ZINC METALLOPROTEASE MJ0611-RELATED"/>
    <property type="match status" value="1"/>
</dbReference>
<evidence type="ECO:0000256" key="13">
    <source>
        <dbReference type="SAM" id="Phobius"/>
    </source>
</evidence>
<evidence type="ECO:0000256" key="3">
    <source>
        <dbReference type="ARBA" id="ARBA00007931"/>
    </source>
</evidence>
<keyword evidence="6 13" id="KW-0812">Transmembrane</keyword>
<evidence type="ECO:0000256" key="6">
    <source>
        <dbReference type="ARBA" id="ARBA00022692"/>
    </source>
</evidence>
<dbReference type="GO" id="GO:0008237">
    <property type="term" value="F:metallopeptidase activity"/>
    <property type="evidence" value="ECO:0007669"/>
    <property type="project" value="UniProtKB-KW"/>
</dbReference>
<protein>
    <submittedName>
        <fullName evidence="14">Site-2 protease family protein</fullName>
    </submittedName>
</protein>
<evidence type="ECO:0000256" key="4">
    <source>
        <dbReference type="ARBA" id="ARBA00022475"/>
    </source>
</evidence>
<keyword evidence="4" id="KW-1003">Cell membrane</keyword>
<comment type="cofactor">
    <cofactor evidence="1">
        <name>Zn(2+)</name>
        <dbReference type="ChEBI" id="CHEBI:29105"/>
    </cofactor>
</comment>
<dbReference type="InterPro" id="IPR052348">
    <property type="entry name" value="Metallopeptidase_M50B"/>
</dbReference>
<comment type="subcellular location">
    <subcellularLocation>
        <location evidence="2">Cell membrane</location>
        <topology evidence="2">Multi-pass membrane protein</topology>
    </subcellularLocation>
</comment>
<evidence type="ECO:0000256" key="7">
    <source>
        <dbReference type="ARBA" id="ARBA00022723"/>
    </source>
</evidence>
<evidence type="ECO:0000256" key="12">
    <source>
        <dbReference type="ARBA" id="ARBA00023136"/>
    </source>
</evidence>
<name>A0A7V6DPS7_9BACT</name>
<dbReference type="EMBL" id="DTGR01000124">
    <property type="protein sequence ID" value="HHS29558.1"/>
    <property type="molecule type" value="Genomic_DNA"/>
</dbReference>
<organism evidence="14">
    <name type="scientific">Desulfobacca acetoxidans</name>
    <dbReference type="NCBI Taxonomy" id="60893"/>
    <lineage>
        <taxon>Bacteria</taxon>
        <taxon>Pseudomonadati</taxon>
        <taxon>Thermodesulfobacteriota</taxon>
        <taxon>Desulfobaccia</taxon>
        <taxon>Desulfobaccales</taxon>
        <taxon>Desulfobaccaceae</taxon>
        <taxon>Desulfobacca</taxon>
    </lineage>
</organism>
<keyword evidence="12 13" id="KW-0472">Membrane</keyword>
<evidence type="ECO:0000256" key="8">
    <source>
        <dbReference type="ARBA" id="ARBA00022801"/>
    </source>
</evidence>
<keyword evidence="5 14" id="KW-0645">Protease</keyword>
<comment type="similarity">
    <text evidence="3">Belongs to the peptidase M50B family.</text>
</comment>
<proteinExistence type="inferred from homology"/>
<evidence type="ECO:0000256" key="9">
    <source>
        <dbReference type="ARBA" id="ARBA00022833"/>
    </source>
</evidence>
<dbReference type="GO" id="GO:0005886">
    <property type="term" value="C:plasma membrane"/>
    <property type="evidence" value="ECO:0007669"/>
    <property type="project" value="UniProtKB-SubCell"/>
</dbReference>
<accession>A0A7V6DPS7</accession>
<keyword evidence="10 13" id="KW-1133">Transmembrane helix</keyword>
<dbReference type="GO" id="GO:0006508">
    <property type="term" value="P:proteolysis"/>
    <property type="evidence" value="ECO:0007669"/>
    <property type="project" value="UniProtKB-KW"/>
</dbReference>
<dbReference type="GO" id="GO:0046872">
    <property type="term" value="F:metal ion binding"/>
    <property type="evidence" value="ECO:0007669"/>
    <property type="project" value="UniProtKB-KW"/>
</dbReference>
<evidence type="ECO:0000256" key="1">
    <source>
        <dbReference type="ARBA" id="ARBA00001947"/>
    </source>
</evidence>
<feature type="transmembrane region" description="Helical" evidence="13">
    <location>
        <begin position="102"/>
        <end position="123"/>
    </location>
</feature>
<sequence>MTVGFGSVPFIPDLFHHPAIDAIAVFVVSALLAIMINAEAQAFMAAILGDARPGAKDRFHFNAFLHLDILGSICFLVAGFGWPKPLAIDPGKFKYPRLYTLITRLAGPVANILLANIAASLTFGLRFFSIDPRVFLMVLVVNITVAIYNLIPLPPLAAWSFISIWLPGQAQGINKGLQISGSILIVAIFLSERITGVGIISPYLNPLVREMVRFIAGLPLQAS</sequence>
<feature type="transmembrane region" description="Helical" evidence="13">
    <location>
        <begin position="135"/>
        <end position="162"/>
    </location>
</feature>
<dbReference type="AlphaFoldDB" id="A0A7V6DPS7"/>
<keyword evidence="9" id="KW-0862">Zinc</keyword>
<evidence type="ECO:0000256" key="10">
    <source>
        <dbReference type="ARBA" id="ARBA00022989"/>
    </source>
</evidence>
<gene>
    <name evidence="14" type="ORF">ENV52_07650</name>
</gene>
<feature type="transmembrane region" description="Helical" evidence="13">
    <location>
        <begin position="20"/>
        <end position="38"/>
    </location>
</feature>
<dbReference type="InterPro" id="IPR044537">
    <property type="entry name" value="Rip2-like"/>
</dbReference>
<evidence type="ECO:0000313" key="14">
    <source>
        <dbReference type="EMBL" id="HHS29558.1"/>
    </source>
</evidence>
<dbReference type="PANTHER" id="PTHR35864:SF1">
    <property type="entry name" value="ZINC METALLOPROTEASE YWHC-RELATED"/>
    <property type="match status" value="1"/>
</dbReference>
<dbReference type="CDD" id="cd06158">
    <property type="entry name" value="S2P-M50_like_1"/>
    <property type="match status" value="1"/>
</dbReference>
<reference evidence="14" key="1">
    <citation type="journal article" date="2020" name="mSystems">
        <title>Genome- and Community-Level Interaction Insights into Carbon Utilization and Element Cycling Functions of Hydrothermarchaeota in Hydrothermal Sediment.</title>
        <authorList>
            <person name="Zhou Z."/>
            <person name="Liu Y."/>
            <person name="Xu W."/>
            <person name="Pan J."/>
            <person name="Luo Z.H."/>
            <person name="Li M."/>
        </authorList>
    </citation>
    <scope>NUCLEOTIDE SEQUENCE [LARGE SCALE GENOMIC DNA]</scope>
    <source>
        <strain evidence="14">SpSt-767</strain>
    </source>
</reference>
<feature type="transmembrane region" description="Helical" evidence="13">
    <location>
        <begin position="59"/>
        <end position="82"/>
    </location>
</feature>
<evidence type="ECO:0000256" key="5">
    <source>
        <dbReference type="ARBA" id="ARBA00022670"/>
    </source>
</evidence>
<keyword evidence="11" id="KW-0482">Metalloprotease</keyword>